<protein>
    <submittedName>
        <fullName evidence="2">DUF2807 domain-containing protein</fullName>
    </submittedName>
</protein>
<evidence type="ECO:0000313" key="3">
    <source>
        <dbReference type="Proteomes" id="UP000443353"/>
    </source>
</evidence>
<evidence type="ECO:0000259" key="1">
    <source>
        <dbReference type="Pfam" id="PF10988"/>
    </source>
</evidence>
<name>A0A7X3KBS0_9BURK</name>
<reference evidence="2 3" key="1">
    <citation type="submission" date="2019-12" db="EMBL/GenBank/DDBJ databases">
        <authorList>
            <person name="Li C."/>
            <person name="Zhao J."/>
        </authorList>
    </citation>
    <scope>NUCLEOTIDE SEQUENCE [LARGE SCALE GENOMIC DNA]</scope>
    <source>
        <strain evidence="2 3">NEAU-DD11</strain>
    </source>
</reference>
<dbReference type="Pfam" id="PF10988">
    <property type="entry name" value="DUF2807"/>
    <property type="match status" value="1"/>
</dbReference>
<dbReference type="Proteomes" id="UP000443353">
    <property type="component" value="Unassembled WGS sequence"/>
</dbReference>
<sequence>MRTPFAIALTCAILGGCAIIVAPGGDGDYQVRTPFSSDSIEGNGVPARDERTIATVPALEVNGTITVDVRVGPATSLVVEADSNLLPFIRTELRGDRLVIEKERSFRTNNPVRVTYTVPRLTDVRHNGSGRMSVQDLNGGPLVVEERGSGSVLLTGRVAGLDAVLNGSGSIDATTLQSSGGNLTLNGSGRVVAGRMQGERLTASLNGSGHLDLADLVSEQADLSSTGSGGMTANVRQSLVAQNGGSGGIRVYGNPSQRTVSGKLVQVVN</sequence>
<feature type="domain" description="Putative auto-transporter adhesin head GIN" evidence="1">
    <location>
        <begin position="59"/>
        <end position="255"/>
    </location>
</feature>
<dbReference type="InterPro" id="IPR021255">
    <property type="entry name" value="DUF2807"/>
</dbReference>
<dbReference type="RefSeq" id="WP_160410834.1">
    <property type="nucleotide sequence ID" value="NZ_WSES01000014.1"/>
</dbReference>
<accession>A0A7X3KBS0</accession>
<evidence type="ECO:0000313" key="2">
    <source>
        <dbReference type="EMBL" id="MVW64351.1"/>
    </source>
</evidence>
<dbReference type="AlphaFoldDB" id="A0A7X3KBS0"/>
<gene>
    <name evidence="2" type="ORF">GPY61_30960</name>
</gene>
<dbReference type="EMBL" id="WSES01000014">
    <property type="protein sequence ID" value="MVW64351.1"/>
    <property type="molecule type" value="Genomic_DNA"/>
</dbReference>
<proteinExistence type="predicted"/>
<dbReference type="PROSITE" id="PS51257">
    <property type="entry name" value="PROKAR_LIPOPROTEIN"/>
    <property type="match status" value="1"/>
</dbReference>
<dbReference type="Gene3D" id="2.160.20.120">
    <property type="match status" value="1"/>
</dbReference>
<comment type="caution">
    <text evidence="2">The sequence shown here is derived from an EMBL/GenBank/DDBJ whole genome shotgun (WGS) entry which is preliminary data.</text>
</comment>
<organism evidence="2 3">
    <name type="scientific">Massilia cellulosiltytica</name>
    <dbReference type="NCBI Taxonomy" id="2683234"/>
    <lineage>
        <taxon>Bacteria</taxon>
        <taxon>Pseudomonadati</taxon>
        <taxon>Pseudomonadota</taxon>
        <taxon>Betaproteobacteria</taxon>
        <taxon>Burkholderiales</taxon>
        <taxon>Oxalobacteraceae</taxon>
        <taxon>Telluria group</taxon>
        <taxon>Massilia</taxon>
    </lineage>
</organism>
<keyword evidence="3" id="KW-1185">Reference proteome</keyword>